<protein>
    <submittedName>
        <fullName evidence="1">Uncharacterized protein</fullName>
    </submittedName>
</protein>
<gene>
    <name evidence="2" type="ORF">GKD88_01525</name>
    <name evidence="1" type="ORF">GKE08_01515</name>
</gene>
<evidence type="ECO:0000313" key="2">
    <source>
        <dbReference type="EMBL" id="MSC31806.1"/>
    </source>
</evidence>
<evidence type="ECO:0000313" key="4">
    <source>
        <dbReference type="Proteomes" id="UP000480929"/>
    </source>
</evidence>
<reference evidence="3 4" key="1">
    <citation type="journal article" date="2019" name="Nat. Med.">
        <title>A library of human gut bacterial isolates paired with longitudinal multiomics data enables mechanistic microbiome research.</title>
        <authorList>
            <person name="Poyet M."/>
            <person name="Groussin M."/>
            <person name="Gibbons S.M."/>
            <person name="Avila-Pacheco J."/>
            <person name="Jiang X."/>
            <person name="Kearney S.M."/>
            <person name="Perrotta A.R."/>
            <person name="Berdy B."/>
            <person name="Zhao S."/>
            <person name="Lieberman T.D."/>
            <person name="Swanson P.K."/>
            <person name="Smith M."/>
            <person name="Roesemann S."/>
            <person name="Alexander J.E."/>
            <person name="Rich S.A."/>
            <person name="Livny J."/>
            <person name="Vlamakis H."/>
            <person name="Clish C."/>
            <person name="Bullock K."/>
            <person name="Deik A."/>
            <person name="Scott J."/>
            <person name="Pierce K.A."/>
            <person name="Xavier R.J."/>
            <person name="Alm E.J."/>
        </authorList>
    </citation>
    <scope>NUCLEOTIDE SEQUENCE [LARGE SCALE GENOMIC DNA]</scope>
    <source>
        <strain evidence="1 3">BIOML-A4</strain>
        <strain evidence="2 4">BIOML-A5</strain>
    </source>
</reference>
<dbReference type="AlphaFoldDB" id="A0A6N7S2W5"/>
<name>A0A6N7S2W5_9FIRM</name>
<evidence type="ECO:0000313" key="1">
    <source>
        <dbReference type="EMBL" id="MSA88010.1"/>
    </source>
</evidence>
<dbReference type="Proteomes" id="UP000480929">
    <property type="component" value="Unassembled WGS sequence"/>
</dbReference>
<sequence length="243" mass="27663">MKVEIEGSPFLPEELKKWKAKRVKKACRTLRLKLDSKGSAEEIAQQLTTRKIQMSTEDMLALLKGKLGLSRLGMKLISGLSGKRRRMAKTRITAQGISAERFSKRLEALMIEPDQNYRRVNLSVYPEHYVLRPNHGTLEVVETTGNAPLPTQFFITFGDEAGLMEPRDPRYPFQSAGIARLNDQTEIGGVRHQFRDTTEGLECLLCVEFPGLCPKFLVKAHQKHLAVEFTNWLTWILAHQSEE</sequence>
<accession>A0A6N7S2W5</accession>
<dbReference type="EMBL" id="WKPJ01000001">
    <property type="protein sequence ID" value="MSA88010.1"/>
    <property type="molecule type" value="Genomic_DNA"/>
</dbReference>
<comment type="caution">
    <text evidence="1">The sequence shown here is derived from an EMBL/GenBank/DDBJ whole genome shotgun (WGS) entry which is preliminary data.</text>
</comment>
<organism evidence="1 3">
    <name type="scientific">Holdemania massiliensis</name>
    <dbReference type="NCBI Taxonomy" id="1468449"/>
    <lineage>
        <taxon>Bacteria</taxon>
        <taxon>Bacillati</taxon>
        <taxon>Bacillota</taxon>
        <taxon>Erysipelotrichia</taxon>
        <taxon>Erysipelotrichales</taxon>
        <taxon>Erysipelotrichaceae</taxon>
        <taxon>Holdemania</taxon>
    </lineage>
</organism>
<dbReference type="EMBL" id="WKPI01000001">
    <property type="protein sequence ID" value="MSC31806.1"/>
    <property type="molecule type" value="Genomic_DNA"/>
</dbReference>
<evidence type="ECO:0000313" key="3">
    <source>
        <dbReference type="Proteomes" id="UP000433575"/>
    </source>
</evidence>
<keyword evidence="4" id="KW-1185">Reference proteome</keyword>
<dbReference type="Proteomes" id="UP000433575">
    <property type="component" value="Unassembled WGS sequence"/>
</dbReference>
<proteinExistence type="predicted"/>